<reference evidence="5 7" key="2">
    <citation type="submission" date="2018-07" db="EMBL/GenBank/DDBJ databases">
        <title>The Genome Sequence of Enterococcus sp. DIV0659b.</title>
        <authorList>
            <consortium name="The Broad Institute Genomics Platform"/>
            <consortium name="The Broad Institute Genomic Center for Infectious Diseases"/>
            <person name="Earl A."/>
            <person name="Manson A."/>
            <person name="Schwartman J."/>
            <person name="Gilmore M."/>
            <person name="Abouelleil A."/>
            <person name="Cao P."/>
            <person name="Chapman S."/>
            <person name="Cusick C."/>
            <person name="Shea T."/>
            <person name="Young S."/>
            <person name="Neafsey D."/>
            <person name="Nusbaum C."/>
            <person name="Birren B."/>
        </authorList>
    </citation>
    <scope>NUCLEOTIDE SEQUENCE [LARGE SCALE GENOMIC DNA]</scope>
    <source>
        <strain evidence="5 7">4G2_DIV0659</strain>
    </source>
</reference>
<dbReference type="EMBL" id="NGLE02000001">
    <property type="protein sequence ID" value="MEI5992898.1"/>
    <property type="molecule type" value="Genomic_DNA"/>
</dbReference>
<organism evidence="6">
    <name type="scientific">Candidatus Enterococcus mansonii</name>
    <dbReference type="NCBI Taxonomy" id="1834181"/>
    <lineage>
        <taxon>Bacteria</taxon>
        <taxon>Bacillati</taxon>
        <taxon>Bacillota</taxon>
        <taxon>Bacilli</taxon>
        <taxon>Lactobacillales</taxon>
        <taxon>Enterococcaceae</taxon>
        <taxon>Enterococcus</taxon>
    </lineage>
</organism>
<dbReference type="NCBIfam" id="NF002383">
    <property type="entry name" value="PRK01392.1"/>
    <property type="match status" value="1"/>
</dbReference>
<dbReference type="InterPro" id="IPR005551">
    <property type="entry name" value="CitX"/>
</dbReference>
<dbReference type="AlphaFoldDB" id="A0A242C5V8"/>
<sequence>MVQLLMWSEMSKTYLKGEMITLIEMLDAREKRVRIQQELLYKYPTCALLSATMNIPGPVKTNEQLRHAFYTVIKELNTLFPPEQIIAHKHRALATGSEYYLVLNEAPKELKKELIEVEETHYYGRLMDLDVVYLKEDTLCSISRTELNQKPRSCFICNDEAKICGRQRRHSIEEMQETISQLIEKGRMK</sequence>
<protein>
    <recommendedName>
        <fullName evidence="1">citrate lyase holo-[acyl-carrier protein] synthase</fullName>
        <ecNumber evidence="1">2.7.7.61</ecNumber>
    </recommendedName>
</protein>
<comment type="catalytic activity">
    <reaction evidence="4">
        <text>apo-[citrate lyase ACP] + 2'-(5''-triphospho-alpha-D-ribosyl)-3'-dephospho-CoA = holo-[citrate lyase ACP] + diphosphate</text>
        <dbReference type="Rhea" id="RHEA:16333"/>
        <dbReference type="Rhea" id="RHEA-COMP:10157"/>
        <dbReference type="Rhea" id="RHEA-COMP:10158"/>
        <dbReference type="ChEBI" id="CHEBI:29999"/>
        <dbReference type="ChEBI" id="CHEBI:33019"/>
        <dbReference type="ChEBI" id="CHEBI:61378"/>
        <dbReference type="ChEBI" id="CHEBI:82683"/>
        <dbReference type="EC" id="2.7.7.61"/>
    </reaction>
</comment>
<dbReference type="EMBL" id="NGLE01000004">
    <property type="protein sequence ID" value="OTO05539.1"/>
    <property type="molecule type" value="Genomic_DNA"/>
</dbReference>
<keyword evidence="7" id="KW-1185">Reference proteome</keyword>
<evidence type="ECO:0000313" key="7">
    <source>
        <dbReference type="Proteomes" id="UP000195139"/>
    </source>
</evidence>
<reference evidence="6" key="1">
    <citation type="submission" date="2017-05" db="EMBL/GenBank/DDBJ databases">
        <title>The Genome Sequence of Enterococcus sp. 4G2_DIV0659.</title>
        <authorList>
            <consortium name="The Broad Institute Genomics Platform"/>
            <consortium name="The Broad Institute Genomic Center for Infectious Diseases"/>
            <person name="Earl A."/>
            <person name="Manson A."/>
            <person name="Schwartman J."/>
            <person name="Gilmore M."/>
            <person name="Abouelleil A."/>
            <person name="Cao P."/>
            <person name="Chapman S."/>
            <person name="Cusick C."/>
            <person name="Shea T."/>
            <person name="Young S."/>
            <person name="Neafsey D."/>
            <person name="Nusbaum C."/>
            <person name="Birren B."/>
        </authorList>
    </citation>
    <scope>NUCLEOTIDE SEQUENCE [LARGE SCALE GENOMIC DNA]</scope>
    <source>
        <strain evidence="6">4G2_DIV0659</strain>
    </source>
</reference>
<dbReference type="STRING" id="1834181.A5880_002712"/>
<dbReference type="EC" id="2.7.7.61" evidence="1"/>
<dbReference type="OrthoDB" id="3196716at2"/>
<evidence type="ECO:0000256" key="4">
    <source>
        <dbReference type="ARBA" id="ARBA00048574"/>
    </source>
</evidence>
<evidence type="ECO:0000256" key="2">
    <source>
        <dbReference type="ARBA" id="ARBA00022679"/>
    </source>
</evidence>
<comment type="caution">
    <text evidence="6">The sequence shown here is derived from an EMBL/GenBank/DDBJ whole genome shotgun (WGS) entry which is preliminary data.</text>
</comment>
<keyword evidence="3" id="KW-0548">Nucleotidyltransferase</keyword>
<accession>A0A242C5V8</accession>
<keyword evidence="2" id="KW-0808">Transferase</keyword>
<dbReference type="NCBIfam" id="TIGR03124">
    <property type="entry name" value="citrate_citX"/>
    <property type="match status" value="1"/>
</dbReference>
<dbReference type="Pfam" id="PF03802">
    <property type="entry name" value="CitX"/>
    <property type="match status" value="1"/>
</dbReference>
<evidence type="ECO:0000256" key="1">
    <source>
        <dbReference type="ARBA" id="ARBA00012524"/>
    </source>
</evidence>
<name>A0A242C5V8_9ENTE</name>
<dbReference type="Proteomes" id="UP000195139">
    <property type="component" value="Unassembled WGS sequence"/>
</dbReference>
<evidence type="ECO:0000256" key="3">
    <source>
        <dbReference type="ARBA" id="ARBA00022695"/>
    </source>
</evidence>
<proteinExistence type="predicted"/>
<evidence type="ECO:0000313" key="6">
    <source>
        <dbReference type="EMBL" id="OTO05539.1"/>
    </source>
</evidence>
<evidence type="ECO:0000313" key="5">
    <source>
        <dbReference type="EMBL" id="MEI5992898.1"/>
    </source>
</evidence>
<dbReference type="GO" id="GO:0050519">
    <property type="term" value="F:holo-citrate lyase synthase activity"/>
    <property type="evidence" value="ECO:0007669"/>
    <property type="project" value="UniProtKB-EC"/>
</dbReference>
<gene>
    <name evidence="5" type="ORF">A5880_000437</name>
    <name evidence="6" type="ORF">A5880_002712</name>
</gene>
<dbReference type="GO" id="GO:0051191">
    <property type="term" value="P:prosthetic group biosynthetic process"/>
    <property type="evidence" value="ECO:0007669"/>
    <property type="project" value="InterPro"/>
</dbReference>